<protein>
    <submittedName>
        <fullName evidence="1">Uncharacterized protein</fullName>
    </submittedName>
</protein>
<reference evidence="1" key="1">
    <citation type="submission" date="2014-05" db="EMBL/GenBank/DDBJ databases">
        <title>The transcriptome of the halophilic microalga Tetraselmis sp. GSL018 isolated from the Great Salt Lake, Utah.</title>
        <authorList>
            <person name="Jinkerson R.E."/>
            <person name="D'Adamo S."/>
            <person name="Posewitz M.C."/>
        </authorList>
    </citation>
    <scope>NUCLEOTIDE SEQUENCE</scope>
    <source>
        <strain evidence="1">GSL018</strain>
    </source>
</reference>
<name>A0A061S8U1_9CHLO</name>
<feature type="non-terminal residue" evidence="1">
    <location>
        <position position="1"/>
    </location>
</feature>
<accession>A0A061S8U1</accession>
<organism evidence="1">
    <name type="scientific">Tetraselmis sp. GSL018</name>
    <dbReference type="NCBI Taxonomy" id="582737"/>
    <lineage>
        <taxon>Eukaryota</taxon>
        <taxon>Viridiplantae</taxon>
        <taxon>Chlorophyta</taxon>
        <taxon>core chlorophytes</taxon>
        <taxon>Chlorodendrophyceae</taxon>
        <taxon>Chlorodendrales</taxon>
        <taxon>Chlorodendraceae</taxon>
        <taxon>Tetraselmis</taxon>
    </lineage>
</organism>
<gene>
    <name evidence="1" type="ORF">TSPGSL018_9816</name>
</gene>
<evidence type="ECO:0000313" key="1">
    <source>
        <dbReference type="EMBL" id="JAC80638.1"/>
    </source>
</evidence>
<proteinExistence type="predicted"/>
<dbReference type="EMBL" id="GBEZ01004590">
    <property type="protein sequence ID" value="JAC80638.1"/>
    <property type="molecule type" value="Transcribed_RNA"/>
</dbReference>
<dbReference type="AlphaFoldDB" id="A0A061S8U1"/>
<sequence length="68" mass="6597">SKPNACSAGGSGARARSQAVGTAAGLVMAVAGAPFLNPVRSTHAGLSACPSNPFPWDGAQGGARGWDC</sequence>